<feature type="domain" description="ABC transporter" evidence="9">
    <location>
        <begin position="5"/>
        <end position="250"/>
    </location>
</feature>
<evidence type="ECO:0000256" key="8">
    <source>
        <dbReference type="ARBA" id="ARBA00023136"/>
    </source>
</evidence>
<keyword evidence="8" id="KW-0472">Membrane</keyword>
<keyword evidence="3" id="KW-0813">Transport</keyword>
<dbReference type="PANTHER" id="PTHR43776">
    <property type="entry name" value="TRANSPORT ATP-BINDING PROTEIN"/>
    <property type="match status" value="1"/>
</dbReference>
<evidence type="ECO:0000313" key="10">
    <source>
        <dbReference type="EMBL" id="RTZ15618.1"/>
    </source>
</evidence>
<evidence type="ECO:0000256" key="1">
    <source>
        <dbReference type="ARBA" id="ARBA00004417"/>
    </source>
</evidence>
<evidence type="ECO:0000313" key="11">
    <source>
        <dbReference type="Proteomes" id="UP000268973"/>
    </source>
</evidence>
<dbReference type="EMBL" id="RXZH01000004">
    <property type="protein sequence ID" value="RTZ15618.1"/>
    <property type="molecule type" value="Genomic_DNA"/>
</dbReference>
<dbReference type="GO" id="GO:0005886">
    <property type="term" value="C:plasma membrane"/>
    <property type="evidence" value="ECO:0007669"/>
    <property type="project" value="UniProtKB-SubCell"/>
</dbReference>
<dbReference type="Pfam" id="PF00005">
    <property type="entry name" value="ABC_tran"/>
    <property type="match status" value="1"/>
</dbReference>
<proteinExistence type="inferred from homology"/>
<evidence type="ECO:0000259" key="9">
    <source>
        <dbReference type="PROSITE" id="PS50893"/>
    </source>
</evidence>
<comment type="similarity">
    <text evidence="2">Belongs to the ABC transporter superfamily.</text>
</comment>
<dbReference type="SUPFAM" id="SSF52540">
    <property type="entry name" value="P-loop containing nucleoside triphosphate hydrolases"/>
    <property type="match status" value="1"/>
</dbReference>
<dbReference type="AlphaFoldDB" id="A0A3S0Q1C8"/>
<dbReference type="GO" id="GO:0055085">
    <property type="term" value="P:transmembrane transport"/>
    <property type="evidence" value="ECO:0007669"/>
    <property type="project" value="UniProtKB-ARBA"/>
</dbReference>
<evidence type="ECO:0000256" key="6">
    <source>
        <dbReference type="ARBA" id="ARBA00022741"/>
    </source>
</evidence>
<dbReference type="GO" id="GO:0005524">
    <property type="term" value="F:ATP binding"/>
    <property type="evidence" value="ECO:0007669"/>
    <property type="project" value="UniProtKB-KW"/>
</dbReference>
<keyword evidence="7 10" id="KW-0067">ATP-binding</keyword>
<dbReference type="SMART" id="SM00382">
    <property type="entry name" value="AAA"/>
    <property type="match status" value="1"/>
</dbReference>
<accession>A0A3S0Q1C8</accession>
<evidence type="ECO:0000256" key="7">
    <source>
        <dbReference type="ARBA" id="ARBA00022840"/>
    </source>
</evidence>
<keyword evidence="4" id="KW-1003">Cell membrane</keyword>
<dbReference type="RefSeq" id="WP_126574348.1">
    <property type="nucleotide sequence ID" value="NZ_RXZH01000004.1"/>
</dbReference>
<gene>
    <name evidence="10" type="ORF">EJ063_11105</name>
</gene>
<comment type="subcellular location">
    <subcellularLocation>
        <location evidence="1">Cell inner membrane</location>
        <topology evidence="1">Peripheral membrane protein</topology>
    </subcellularLocation>
</comment>
<comment type="caution">
    <text evidence="10">The sequence shown here is derived from an EMBL/GenBank/DDBJ whole genome shotgun (WGS) entry which is preliminary data.</text>
</comment>
<dbReference type="GO" id="GO:0016887">
    <property type="term" value="F:ATP hydrolysis activity"/>
    <property type="evidence" value="ECO:0007669"/>
    <property type="project" value="InterPro"/>
</dbReference>
<evidence type="ECO:0000256" key="2">
    <source>
        <dbReference type="ARBA" id="ARBA00005417"/>
    </source>
</evidence>
<protein>
    <submittedName>
        <fullName evidence="10">ATP-binding cassette domain-containing protein</fullName>
    </submittedName>
</protein>
<keyword evidence="5" id="KW-0997">Cell inner membrane</keyword>
<dbReference type="Gene3D" id="3.40.50.300">
    <property type="entry name" value="P-loop containing nucleotide triphosphate hydrolases"/>
    <property type="match status" value="1"/>
</dbReference>
<dbReference type="InterPro" id="IPR027417">
    <property type="entry name" value="P-loop_NTPase"/>
</dbReference>
<keyword evidence="6" id="KW-0547">Nucleotide-binding</keyword>
<dbReference type="InterPro" id="IPR003439">
    <property type="entry name" value="ABC_transporter-like_ATP-bd"/>
</dbReference>
<reference evidence="10 11" key="1">
    <citation type="submission" date="2018-12" db="EMBL/GenBank/DDBJ databases">
        <title>Vibrio sp. isolated from China Sea.</title>
        <authorList>
            <person name="Li Y."/>
        </authorList>
    </citation>
    <scope>NUCLEOTIDE SEQUENCE [LARGE SCALE GENOMIC DNA]</scope>
    <source>
        <strain evidence="10 11">BEI207</strain>
    </source>
</reference>
<keyword evidence="11" id="KW-1185">Reference proteome</keyword>
<dbReference type="Proteomes" id="UP000268973">
    <property type="component" value="Unassembled WGS sequence"/>
</dbReference>
<dbReference type="PROSITE" id="PS50893">
    <property type="entry name" value="ABC_TRANSPORTER_2"/>
    <property type="match status" value="1"/>
</dbReference>
<sequence length="261" mass="29060">MSALLEVTDLSKSFVTRSGLFRKKVQEAVKPVSFSLEAGQTIGFIGQNGSGKSTLARMLSGVVEPSSGEIRVNGEPLEHKDYSTRCKLIRMIFQDPNTSLNPRIQIGRILEGPLKRNTNMSPEARIKRVKETLLRVGLLPEHAYFYPQMLATGQKQRVCLARALILQPSVIVADEALNGLDMAMRSQIINLFLELQEEMGVSFVYVSQHIGVVKHITDKIMVMHEGVVVESGDTQQVLSCPDHPITQRLVESHFNKATCFK</sequence>
<organism evidence="10 11">
    <name type="scientific">Vibrio aquaticus</name>
    <dbReference type="NCBI Taxonomy" id="2496559"/>
    <lineage>
        <taxon>Bacteria</taxon>
        <taxon>Pseudomonadati</taxon>
        <taxon>Pseudomonadota</taxon>
        <taxon>Gammaproteobacteria</taxon>
        <taxon>Vibrionales</taxon>
        <taxon>Vibrionaceae</taxon>
        <taxon>Vibrio</taxon>
    </lineage>
</organism>
<dbReference type="InterPro" id="IPR050319">
    <property type="entry name" value="ABC_transp_ATP-bind"/>
</dbReference>
<evidence type="ECO:0000256" key="3">
    <source>
        <dbReference type="ARBA" id="ARBA00022448"/>
    </source>
</evidence>
<evidence type="ECO:0000256" key="4">
    <source>
        <dbReference type="ARBA" id="ARBA00022475"/>
    </source>
</evidence>
<dbReference type="OrthoDB" id="9784450at2"/>
<dbReference type="InterPro" id="IPR003593">
    <property type="entry name" value="AAA+_ATPase"/>
</dbReference>
<dbReference type="CDD" id="cd03257">
    <property type="entry name" value="ABC_NikE_OppD_transporters"/>
    <property type="match status" value="1"/>
</dbReference>
<evidence type="ECO:0000256" key="5">
    <source>
        <dbReference type="ARBA" id="ARBA00022519"/>
    </source>
</evidence>
<dbReference type="PANTHER" id="PTHR43776:SF4">
    <property type="entry name" value="PUTRESCINE EXPORT SYSTEM ATP-BINDING PROTEIN SAPF"/>
    <property type="match status" value="1"/>
</dbReference>
<name>A0A3S0Q1C8_9VIBR</name>